<evidence type="ECO:0000313" key="1">
    <source>
        <dbReference type="EMBL" id="OAD67276.1"/>
    </source>
</evidence>
<keyword evidence="2" id="KW-1185">Reference proteome</keyword>
<sequence>MQEEGLSVPKTAEGAGIPRSTAYELINELNAGDGTVLSGNNSRKTNDKVLEKARIKLCETFPDLTISIPGLYKHIREKCALSLKQASKYTAERDSPRNLNIHFDIVTQWKAATDTLTPRITEAISKVTPNDCYRAVVVGALYRSLKNRQKGKDLLVVNVGELRPFQSSLAKVARWCRVKM</sequence>
<reference evidence="2" key="1">
    <citation type="submission" date="2015-06" db="EMBL/GenBank/DDBJ databases">
        <title>Expansion of signal transduction pathways in fungi by whole-genome duplication.</title>
        <authorList>
            <consortium name="DOE Joint Genome Institute"/>
            <person name="Corrochano L.M."/>
            <person name="Kuo A."/>
            <person name="Marcet-Houben M."/>
            <person name="Polaino S."/>
            <person name="Salamov A."/>
            <person name="Villalobos J.M."/>
            <person name="Alvarez M.I."/>
            <person name="Avalos J."/>
            <person name="Benito E.P."/>
            <person name="Benoit I."/>
            <person name="Burger G."/>
            <person name="Camino L.P."/>
            <person name="Canovas D."/>
            <person name="Cerda-Olmedo E."/>
            <person name="Cheng J.-F."/>
            <person name="Dominguez A."/>
            <person name="Elias M."/>
            <person name="Eslava A.P."/>
            <person name="Glaser F."/>
            <person name="Grimwood J."/>
            <person name="Gutierrez G."/>
            <person name="Heitman J."/>
            <person name="Henrissat B."/>
            <person name="Iturriaga E.A."/>
            <person name="Lang B.F."/>
            <person name="Lavin J.L."/>
            <person name="Lee S."/>
            <person name="Li W."/>
            <person name="Lindquist E."/>
            <person name="Lopez-Garcia S."/>
            <person name="Luque E.M."/>
            <person name="Marcos A.T."/>
            <person name="Martin J."/>
            <person name="McCluskey K."/>
            <person name="Medina H.R."/>
            <person name="Miralles-Duran A."/>
            <person name="Miyazaki A."/>
            <person name="Munoz-Torres E."/>
            <person name="Oguiza J.A."/>
            <person name="Ohm R."/>
            <person name="Olmedo M."/>
            <person name="Orejas M."/>
            <person name="Ortiz-Castellanos L."/>
            <person name="Pisabarro A.G."/>
            <person name="Rodriguez-Romero J."/>
            <person name="Ruiz-Herrera J."/>
            <person name="Ruiz-Vazquez R."/>
            <person name="Sanz C."/>
            <person name="Schackwitz W."/>
            <person name="Schmutz J."/>
            <person name="Shahriari M."/>
            <person name="Shelest E."/>
            <person name="Silva-Franco F."/>
            <person name="Soanes D."/>
            <person name="Syed K."/>
            <person name="Tagua V.G."/>
            <person name="Talbot N.J."/>
            <person name="Thon M."/>
            <person name="De vries R.P."/>
            <person name="Wiebenga A."/>
            <person name="Yadav J.S."/>
            <person name="Braun E.L."/>
            <person name="Baker S."/>
            <person name="Garre V."/>
            <person name="Horwitz B."/>
            <person name="Torres-Martinez S."/>
            <person name="Idnurm A."/>
            <person name="Herrera-Estrella A."/>
            <person name="Gabaldon T."/>
            <person name="Grigoriev I.V."/>
        </authorList>
    </citation>
    <scope>NUCLEOTIDE SEQUENCE [LARGE SCALE GENOMIC DNA]</scope>
    <source>
        <strain evidence="2">NRRL 1555(-)</strain>
    </source>
</reference>
<evidence type="ECO:0008006" key="3">
    <source>
        <dbReference type="Google" id="ProtNLM"/>
    </source>
</evidence>
<accession>A0A167K4M4</accession>
<dbReference type="GeneID" id="29000510"/>
<protein>
    <recommendedName>
        <fullName evidence="3">Homeodomain-like DNA binding domain-containing transcription factor</fullName>
    </recommendedName>
</protein>
<dbReference type="AlphaFoldDB" id="A0A167K4M4"/>
<proteinExistence type="predicted"/>
<evidence type="ECO:0000313" key="2">
    <source>
        <dbReference type="Proteomes" id="UP000077315"/>
    </source>
</evidence>
<dbReference type="RefSeq" id="XP_018285316.1">
    <property type="nucleotide sequence ID" value="XM_018439604.1"/>
</dbReference>
<dbReference type="OrthoDB" id="2284298at2759"/>
<dbReference type="Proteomes" id="UP000077315">
    <property type="component" value="Unassembled WGS sequence"/>
</dbReference>
<dbReference type="EMBL" id="KV441024">
    <property type="protein sequence ID" value="OAD67276.1"/>
    <property type="molecule type" value="Genomic_DNA"/>
</dbReference>
<dbReference type="VEuPathDB" id="FungiDB:PHYBLDRAFT_189050"/>
<organism evidence="1 2">
    <name type="scientific">Phycomyces blakesleeanus (strain ATCC 8743b / DSM 1359 / FGSC 10004 / NBRC 33097 / NRRL 1555)</name>
    <dbReference type="NCBI Taxonomy" id="763407"/>
    <lineage>
        <taxon>Eukaryota</taxon>
        <taxon>Fungi</taxon>
        <taxon>Fungi incertae sedis</taxon>
        <taxon>Mucoromycota</taxon>
        <taxon>Mucoromycotina</taxon>
        <taxon>Mucoromycetes</taxon>
        <taxon>Mucorales</taxon>
        <taxon>Phycomycetaceae</taxon>
        <taxon>Phycomyces</taxon>
    </lineage>
</organism>
<gene>
    <name evidence="1" type="ORF">PHYBLDRAFT_189050</name>
</gene>
<name>A0A167K4M4_PHYB8</name>
<dbReference type="InParanoid" id="A0A167K4M4"/>
<dbReference type="STRING" id="763407.A0A167K4M4"/>